<evidence type="ECO:0000256" key="3">
    <source>
        <dbReference type="ARBA" id="ARBA00022692"/>
    </source>
</evidence>
<evidence type="ECO:0000313" key="7">
    <source>
        <dbReference type="EMBL" id="PXV83742.1"/>
    </source>
</evidence>
<dbReference type="InterPro" id="IPR002797">
    <property type="entry name" value="Polysacc_synth"/>
</dbReference>
<dbReference type="PANTHER" id="PTHR30250">
    <property type="entry name" value="PST FAMILY PREDICTED COLANIC ACID TRANSPORTER"/>
    <property type="match status" value="1"/>
</dbReference>
<dbReference type="InterPro" id="IPR050833">
    <property type="entry name" value="Poly_Biosynth_Transport"/>
</dbReference>
<feature type="transmembrane region" description="Helical" evidence="6">
    <location>
        <begin position="178"/>
        <end position="200"/>
    </location>
</feature>
<evidence type="ECO:0000256" key="4">
    <source>
        <dbReference type="ARBA" id="ARBA00022989"/>
    </source>
</evidence>
<feature type="transmembrane region" description="Helical" evidence="6">
    <location>
        <begin position="265"/>
        <end position="282"/>
    </location>
</feature>
<dbReference type="Pfam" id="PF01943">
    <property type="entry name" value="Polysacc_synt"/>
    <property type="match status" value="1"/>
</dbReference>
<keyword evidence="2" id="KW-1003">Cell membrane</keyword>
<evidence type="ECO:0000256" key="6">
    <source>
        <dbReference type="SAM" id="Phobius"/>
    </source>
</evidence>
<proteinExistence type="predicted"/>
<feature type="transmembrane region" description="Helical" evidence="6">
    <location>
        <begin position="358"/>
        <end position="377"/>
    </location>
</feature>
<feature type="transmembrane region" description="Helical" evidence="6">
    <location>
        <begin position="154"/>
        <end position="172"/>
    </location>
</feature>
<dbReference type="PANTHER" id="PTHR30250:SF11">
    <property type="entry name" value="O-ANTIGEN TRANSPORTER-RELATED"/>
    <property type="match status" value="1"/>
</dbReference>
<keyword evidence="8" id="KW-1185">Reference proteome</keyword>
<comment type="subcellular location">
    <subcellularLocation>
        <location evidence="1">Cell membrane</location>
        <topology evidence="1">Multi-pass membrane protein</topology>
    </subcellularLocation>
</comment>
<feature type="transmembrane region" description="Helical" evidence="6">
    <location>
        <begin position="383"/>
        <end position="405"/>
    </location>
</feature>
<gene>
    <name evidence="7" type="ORF">C8R14_10338</name>
</gene>
<evidence type="ECO:0000313" key="8">
    <source>
        <dbReference type="Proteomes" id="UP000247780"/>
    </source>
</evidence>
<evidence type="ECO:0000256" key="5">
    <source>
        <dbReference type="ARBA" id="ARBA00023136"/>
    </source>
</evidence>
<accession>A0ABX5M9D3</accession>
<dbReference type="RefSeq" id="WP_011635136.1">
    <property type="nucleotide sequence ID" value="NZ_FNYF01000005.1"/>
</dbReference>
<feature type="transmembrane region" description="Helical" evidence="6">
    <location>
        <begin position="325"/>
        <end position="346"/>
    </location>
</feature>
<feature type="transmembrane region" description="Helical" evidence="6">
    <location>
        <begin position="123"/>
        <end position="142"/>
    </location>
</feature>
<keyword evidence="4 6" id="KW-1133">Transmembrane helix</keyword>
<sequence length="413" mass="46277">MAATSRKKNDFRRVLSNLLSLAAVRGLDYLVPLITLPYLVRVLGIEGFGLINYALSFALYFSAVMQYGFSITAVRKIAQNRDNPEEISSIYSETITAILLLVVASALIYFPIVLLINDFHQHFLLYAFSFCFVSAQALFPLWFFQGVEQMRQSAIISITSKFLMLAGIFIFIRDESDYYRVPMLYAVAMVGCAVFSVLWIESRYKITYKVPSLIKVKNAYREGANIFVTQLTPNLYNNSAFFLLGIFEGPIAVGFFSAAAKIIDVFNSAGIIISSAFFPYLARNRSVIPKFHKLMLIAGVLLFVLCFICSDFLVAILFSDKGIGVAYYVKLMSCGILAYFMILSFHNNGLVLAGKDKYVRLIATWTSGLFFLLGLGIVPTFGIYGAVIMLVGARVIMATWGFFFYRKYAANIL</sequence>
<feature type="transmembrane region" description="Helical" evidence="6">
    <location>
        <begin position="50"/>
        <end position="74"/>
    </location>
</feature>
<feature type="transmembrane region" description="Helical" evidence="6">
    <location>
        <begin position="240"/>
        <end position="259"/>
    </location>
</feature>
<comment type="caution">
    <text evidence="7">The sequence shown here is derived from an EMBL/GenBank/DDBJ whole genome shotgun (WGS) entry which is preliminary data.</text>
</comment>
<name>A0ABX5M9D3_9PROT</name>
<evidence type="ECO:0000256" key="2">
    <source>
        <dbReference type="ARBA" id="ARBA00022475"/>
    </source>
</evidence>
<keyword evidence="3 6" id="KW-0812">Transmembrane</keyword>
<dbReference type="EMBL" id="QICQ01000003">
    <property type="protein sequence ID" value="PXV83742.1"/>
    <property type="molecule type" value="Genomic_DNA"/>
</dbReference>
<feature type="transmembrane region" description="Helical" evidence="6">
    <location>
        <begin position="95"/>
        <end position="117"/>
    </location>
</feature>
<protein>
    <submittedName>
        <fullName evidence="7">PST family polysaccharide transporter</fullName>
    </submittedName>
</protein>
<organism evidence="7 8">
    <name type="scientific">Nitrosomonas eutropha</name>
    <dbReference type="NCBI Taxonomy" id="916"/>
    <lineage>
        <taxon>Bacteria</taxon>
        <taxon>Pseudomonadati</taxon>
        <taxon>Pseudomonadota</taxon>
        <taxon>Betaproteobacteria</taxon>
        <taxon>Nitrosomonadales</taxon>
        <taxon>Nitrosomonadaceae</taxon>
        <taxon>Nitrosomonas</taxon>
    </lineage>
</organism>
<keyword evidence="5 6" id="KW-0472">Membrane</keyword>
<reference evidence="7 8" key="1">
    <citation type="submission" date="2018-04" db="EMBL/GenBank/DDBJ databases">
        <title>Active sludge and wastewater microbial communities from Klosterneuburg, Austria.</title>
        <authorList>
            <person name="Wagner M."/>
        </authorList>
    </citation>
    <scope>NUCLEOTIDE SEQUENCE [LARGE SCALE GENOMIC DNA]</scope>
    <source>
        <strain evidence="7 8">Nm 57</strain>
    </source>
</reference>
<dbReference type="Proteomes" id="UP000247780">
    <property type="component" value="Unassembled WGS sequence"/>
</dbReference>
<feature type="transmembrane region" description="Helical" evidence="6">
    <location>
        <begin position="294"/>
        <end position="319"/>
    </location>
</feature>
<evidence type="ECO:0000256" key="1">
    <source>
        <dbReference type="ARBA" id="ARBA00004651"/>
    </source>
</evidence>